<dbReference type="Gene3D" id="1.20.1250.20">
    <property type="entry name" value="MFS general substrate transporter like domains"/>
    <property type="match status" value="1"/>
</dbReference>
<dbReference type="EMBL" id="CAJVPP010001617">
    <property type="protein sequence ID" value="CAG8564944.1"/>
    <property type="molecule type" value="Genomic_DNA"/>
</dbReference>
<keyword evidence="4 5" id="KW-0472">Membrane</keyword>
<evidence type="ECO:0000256" key="5">
    <source>
        <dbReference type="SAM" id="Phobius"/>
    </source>
</evidence>
<evidence type="ECO:0000259" key="6">
    <source>
        <dbReference type="PROSITE" id="PS50850"/>
    </source>
</evidence>
<keyword evidence="8" id="KW-1185">Reference proteome</keyword>
<feature type="transmembrane region" description="Helical" evidence="5">
    <location>
        <begin position="52"/>
        <end position="77"/>
    </location>
</feature>
<sequence>MNNPNEGANPSFSDNLPSATLPVSYIPVTSLVVDRTTYSDVDPINWSKAKKYFIVAVISYAGMITGLSGSMLYPALLNIREEFDVEEDLANVLVSIYLVFLGISPLGWASYSDVFSTRRKVYLTSYVLYVSASLICAWSQNIWLLIAMRGIQSCGSSAVQSVSAGVISDIFIPSDRGSSYGIFYAGYLAGQMIGPIFGGFVNQFLGWRWIFGICTILGGILVVIIFFFLPETFYNRQIGTLPTTATSTEQKLRFNPFLPLKSLSKPHIIFIVAYMNTLAILHYVQDILIPRTFSDEYELNSSQIGLVFLAPTSGYILGSVIGGKFSDYILQKVKAMHHGIMEPEMRLHSVWISALILPVSYITYGWLLSEEVDLVLPIITLFIAGFNGYIVQSCTSTYLVDVSPDNSASVQAANNFIRYSTSGIISAFAADIDESIGIGWTFTLIG</sequence>
<gene>
    <name evidence="7" type="ORF">FMOSSE_LOCUS7151</name>
</gene>
<evidence type="ECO:0000256" key="4">
    <source>
        <dbReference type="ARBA" id="ARBA00023136"/>
    </source>
</evidence>
<dbReference type="InterPro" id="IPR036259">
    <property type="entry name" value="MFS_trans_sf"/>
</dbReference>
<dbReference type="Pfam" id="PF07690">
    <property type="entry name" value="MFS_1"/>
    <property type="match status" value="1"/>
</dbReference>
<feature type="transmembrane region" description="Helical" evidence="5">
    <location>
        <begin position="267"/>
        <end position="284"/>
    </location>
</feature>
<dbReference type="PANTHER" id="PTHR23502:SF5">
    <property type="entry name" value="QUINIDINE RESISTANCE PROTEIN 3"/>
    <property type="match status" value="1"/>
</dbReference>
<feature type="transmembrane region" description="Helical" evidence="5">
    <location>
        <begin position="123"/>
        <end position="146"/>
    </location>
</feature>
<name>A0A9N9BII7_FUNMO</name>
<dbReference type="PANTHER" id="PTHR23502">
    <property type="entry name" value="MAJOR FACILITATOR SUPERFAMILY"/>
    <property type="match status" value="1"/>
</dbReference>
<keyword evidence="2 5" id="KW-0812">Transmembrane</keyword>
<dbReference type="GO" id="GO:0005886">
    <property type="term" value="C:plasma membrane"/>
    <property type="evidence" value="ECO:0007669"/>
    <property type="project" value="TreeGrafter"/>
</dbReference>
<protein>
    <submittedName>
        <fullName evidence="7">5427_t:CDS:1</fullName>
    </submittedName>
</protein>
<evidence type="ECO:0000256" key="1">
    <source>
        <dbReference type="ARBA" id="ARBA00004141"/>
    </source>
</evidence>
<feature type="transmembrane region" description="Helical" evidence="5">
    <location>
        <begin position="182"/>
        <end position="201"/>
    </location>
</feature>
<feature type="non-terminal residue" evidence="7">
    <location>
        <position position="1"/>
    </location>
</feature>
<evidence type="ECO:0000313" key="7">
    <source>
        <dbReference type="EMBL" id="CAG8564944.1"/>
    </source>
</evidence>
<organism evidence="7 8">
    <name type="scientific">Funneliformis mosseae</name>
    <name type="common">Endomycorrhizal fungus</name>
    <name type="synonym">Glomus mosseae</name>
    <dbReference type="NCBI Taxonomy" id="27381"/>
    <lineage>
        <taxon>Eukaryota</taxon>
        <taxon>Fungi</taxon>
        <taxon>Fungi incertae sedis</taxon>
        <taxon>Mucoromycota</taxon>
        <taxon>Glomeromycotina</taxon>
        <taxon>Glomeromycetes</taxon>
        <taxon>Glomerales</taxon>
        <taxon>Glomeraceae</taxon>
        <taxon>Funneliformis</taxon>
    </lineage>
</organism>
<evidence type="ECO:0000313" key="8">
    <source>
        <dbReference type="Proteomes" id="UP000789375"/>
    </source>
</evidence>
<dbReference type="Proteomes" id="UP000789375">
    <property type="component" value="Unassembled WGS sequence"/>
</dbReference>
<dbReference type="PROSITE" id="PS50850">
    <property type="entry name" value="MFS"/>
    <property type="match status" value="1"/>
</dbReference>
<reference evidence="7" key="1">
    <citation type="submission" date="2021-06" db="EMBL/GenBank/DDBJ databases">
        <authorList>
            <person name="Kallberg Y."/>
            <person name="Tangrot J."/>
            <person name="Rosling A."/>
        </authorList>
    </citation>
    <scope>NUCLEOTIDE SEQUENCE</scope>
    <source>
        <strain evidence="7">87-6 pot B 2015</strain>
    </source>
</reference>
<feature type="transmembrane region" description="Helical" evidence="5">
    <location>
        <begin position="374"/>
        <end position="391"/>
    </location>
</feature>
<feature type="domain" description="Major facilitator superfamily (MFS) profile" evidence="6">
    <location>
        <begin position="54"/>
        <end position="446"/>
    </location>
</feature>
<comment type="caution">
    <text evidence="7">The sequence shown here is derived from an EMBL/GenBank/DDBJ whole genome shotgun (WGS) entry which is preliminary data.</text>
</comment>
<evidence type="ECO:0000256" key="3">
    <source>
        <dbReference type="ARBA" id="ARBA00022989"/>
    </source>
</evidence>
<feature type="transmembrane region" description="Helical" evidence="5">
    <location>
        <begin position="89"/>
        <end position="111"/>
    </location>
</feature>
<proteinExistence type="predicted"/>
<evidence type="ECO:0000256" key="2">
    <source>
        <dbReference type="ARBA" id="ARBA00022692"/>
    </source>
</evidence>
<feature type="transmembrane region" description="Helical" evidence="5">
    <location>
        <begin position="207"/>
        <end position="229"/>
    </location>
</feature>
<dbReference type="SUPFAM" id="SSF103473">
    <property type="entry name" value="MFS general substrate transporter"/>
    <property type="match status" value="1"/>
</dbReference>
<dbReference type="InterPro" id="IPR020846">
    <property type="entry name" value="MFS_dom"/>
</dbReference>
<dbReference type="InterPro" id="IPR011701">
    <property type="entry name" value="MFS"/>
</dbReference>
<accession>A0A9N9BII7</accession>
<feature type="transmembrane region" description="Helical" evidence="5">
    <location>
        <begin position="347"/>
        <end position="368"/>
    </location>
</feature>
<dbReference type="GO" id="GO:0022857">
    <property type="term" value="F:transmembrane transporter activity"/>
    <property type="evidence" value="ECO:0007669"/>
    <property type="project" value="InterPro"/>
</dbReference>
<dbReference type="AlphaFoldDB" id="A0A9N9BII7"/>
<comment type="subcellular location">
    <subcellularLocation>
        <location evidence="1">Membrane</location>
        <topology evidence="1">Multi-pass membrane protein</topology>
    </subcellularLocation>
</comment>
<feature type="transmembrane region" description="Helical" evidence="5">
    <location>
        <begin position="304"/>
        <end position="326"/>
    </location>
</feature>
<keyword evidence="3 5" id="KW-1133">Transmembrane helix</keyword>